<dbReference type="PANTHER" id="PTHR31147:SF61">
    <property type="entry name" value="ACYL TRANSFERASE 15"/>
    <property type="match status" value="1"/>
</dbReference>
<accession>A0ABC9ANP3</accession>
<keyword evidence="3" id="KW-1185">Reference proteome</keyword>
<dbReference type="Gene3D" id="3.30.559.10">
    <property type="entry name" value="Chloramphenicol acetyltransferase-like domain"/>
    <property type="match status" value="2"/>
</dbReference>
<dbReference type="InterPro" id="IPR050898">
    <property type="entry name" value="Plant_acyltransferase"/>
</dbReference>
<dbReference type="Proteomes" id="UP001497457">
    <property type="component" value="Chromosome 21rd"/>
</dbReference>
<proteinExistence type="inferred from homology"/>
<reference evidence="2 3" key="2">
    <citation type="submission" date="2024-10" db="EMBL/GenBank/DDBJ databases">
        <authorList>
            <person name="Ryan C."/>
        </authorList>
    </citation>
    <scope>NUCLEOTIDE SEQUENCE [LARGE SCALE GENOMIC DNA]</scope>
</reference>
<comment type="similarity">
    <text evidence="1">Belongs to the plant acyltransferase family.</text>
</comment>
<dbReference type="Pfam" id="PF02458">
    <property type="entry name" value="Transferase"/>
    <property type="match status" value="2"/>
</dbReference>
<name>A0ABC9ANP3_9POAL</name>
<dbReference type="AlphaFoldDB" id="A0ABC9ANP3"/>
<organism evidence="2 3">
    <name type="scientific">Urochloa decumbens</name>
    <dbReference type="NCBI Taxonomy" id="240449"/>
    <lineage>
        <taxon>Eukaryota</taxon>
        <taxon>Viridiplantae</taxon>
        <taxon>Streptophyta</taxon>
        <taxon>Embryophyta</taxon>
        <taxon>Tracheophyta</taxon>
        <taxon>Spermatophyta</taxon>
        <taxon>Magnoliopsida</taxon>
        <taxon>Liliopsida</taxon>
        <taxon>Poales</taxon>
        <taxon>Poaceae</taxon>
        <taxon>PACMAD clade</taxon>
        <taxon>Panicoideae</taxon>
        <taxon>Panicodae</taxon>
        <taxon>Paniceae</taxon>
        <taxon>Melinidinae</taxon>
        <taxon>Urochloa</taxon>
    </lineage>
</organism>
<reference evidence="3" key="1">
    <citation type="submission" date="2024-06" db="EMBL/GenBank/DDBJ databases">
        <authorList>
            <person name="Ryan C."/>
        </authorList>
    </citation>
    <scope>NUCLEOTIDE SEQUENCE [LARGE SCALE GENOMIC DNA]</scope>
</reference>
<gene>
    <name evidence="2" type="ORF">URODEC1_LOCUS56017</name>
</gene>
<dbReference type="InterPro" id="IPR023213">
    <property type="entry name" value="CAT-like_dom_sf"/>
</dbReference>
<dbReference type="EMBL" id="OZ075131">
    <property type="protein sequence ID" value="CAL4981173.1"/>
    <property type="molecule type" value="Genomic_DNA"/>
</dbReference>
<sequence length="390" mass="42365">MGVVVRKSSPVVVTPSEPPAKTTASTIRLSSFDVALYTIPATVLLMFEQPIPDAAETIKRALSKTLVHYYPIAGRIIAGADGGEVHIHCNGEGVTFISATADCALKEAMSLDRSPGGRTLLDELAVYYPAMRCGPTDPLMLMQVTEFSCGGFVVGVTANHAVGDGAGWAQFLQAVGELARGFSAHPLCRSAINRIKAEYASRFNGQTCTSFDAVSAVLWRCRTRAIMSDPETPALFLFGVNLREYLGAKKGYYGNCASGQPVVATSGVVANGDIMDLVAMIKQSKEKIPEQFKKSKGTNLQEPVDQKRQLDHQLRYNMLTVSSWRNLGFDKVDFGSGRAARVTPYAHDKLPFPTCMMSLPHKGKDGANIFTAMLKLEHVDTFLKELTRFT</sequence>
<evidence type="ECO:0000256" key="1">
    <source>
        <dbReference type="ARBA" id="ARBA00009861"/>
    </source>
</evidence>
<evidence type="ECO:0000313" key="2">
    <source>
        <dbReference type="EMBL" id="CAL4981173.1"/>
    </source>
</evidence>
<evidence type="ECO:0000313" key="3">
    <source>
        <dbReference type="Proteomes" id="UP001497457"/>
    </source>
</evidence>
<dbReference type="PANTHER" id="PTHR31147">
    <property type="entry name" value="ACYL TRANSFERASE 4"/>
    <property type="match status" value="1"/>
</dbReference>
<protein>
    <submittedName>
        <fullName evidence="2">Uncharacterized protein</fullName>
    </submittedName>
</protein>
<dbReference type="GO" id="GO:0016747">
    <property type="term" value="F:acyltransferase activity, transferring groups other than amino-acyl groups"/>
    <property type="evidence" value="ECO:0007669"/>
    <property type="project" value="UniProtKB-ARBA"/>
</dbReference>